<dbReference type="RefSeq" id="WP_097442282.1">
    <property type="nucleotide sequence ID" value="NZ_NBWU01000001.1"/>
</dbReference>
<dbReference type="PANTHER" id="PTHR43272:SF33">
    <property type="entry name" value="AMP-BINDING DOMAIN-CONTAINING PROTEIN-RELATED"/>
    <property type="match status" value="1"/>
</dbReference>
<dbReference type="PRINTS" id="PR00154">
    <property type="entry name" value="AMPBINDING"/>
</dbReference>
<evidence type="ECO:0000313" key="5">
    <source>
        <dbReference type="Proteomes" id="UP000219559"/>
    </source>
</evidence>
<evidence type="ECO:0000256" key="2">
    <source>
        <dbReference type="ARBA" id="ARBA00022840"/>
    </source>
</evidence>
<gene>
    <name evidence="4" type="ORF">B7P33_01600</name>
</gene>
<sequence length="609" mass="67645">MEVRRLFDFIYYQAANHPMEKAISYKNDGQWIHFSTQDIITKANQLSRGLLKLGVKKGDKIAIAVYQNRTEWVIADIAIGQIGAVTVPVYPTISAKDYTYIFNNAEVRYAFVGKHDLAAKVQEAQKSVPSLEAVFAFDLTDGTPFWETLFETDDQSQVEVEQIKAGIETDDLATLIYTSGTTGNPKGVMLSHNNIISNVVSMIPHLEPKTGETTLSFLPICHVFERNVTYSYIYNGCSVYQTSHLELVGPEGDLMTIKPHYFTTVPRLLEKIYESIYNKGLALEGPQKEFFFWALSLADGFEFDKELTEKEKEDLAKADTHVFSKWRAAFGGNLKAMAVGAAPCPKHLVKVFSTAGIRIREGYGLTETAPTLTINSVQKHRSKVGTVGSLVPEVEVSLDIDGSFGPDEGEILAAGPNIMLGYYKNPEATAEVIFEKDGKRWFRTGDVGKLVTNAAGVEFVQITDRKKELLKTSGGKYVAPSPIEATLKEDFLVEQVMVVGEKRKFISAIILPAPEALQEWAKRAGIEANDLAALCKNEQVVAKFQDIVAKVNSGLGHTSSIKKFTLLADTWEFVKTDGSDPELTPTMKPKRRVIRKKYKAEIDAMYSNM</sequence>
<evidence type="ECO:0000256" key="1">
    <source>
        <dbReference type="ARBA" id="ARBA00022741"/>
    </source>
</evidence>
<keyword evidence="5" id="KW-1185">Reference proteome</keyword>
<dbReference type="InterPro" id="IPR020845">
    <property type="entry name" value="AMP-binding_CS"/>
</dbReference>
<dbReference type="SUPFAM" id="SSF56801">
    <property type="entry name" value="Acetyl-CoA synthetase-like"/>
    <property type="match status" value="1"/>
</dbReference>
<name>A0A2A4GG54_9FLAO</name>
<dbReference type="InterPro" id="IPR042099">
    <property type="entry name" value="ANL_N_sf"/>
</dbReference>
<dbReference type="GO" id="GO:0005524">
    <property type="term" value="F:ATP binding"/>
    <property type="evidence" value="ECO:0007669"/>
    <property type="project" value="UniProtKB-KW"/>
</dbReference>
<reference evidence="4 5" key="1">
    <citation type="submission" date="2017-04" db="EMBL/GenBank/DDBJ databases">
        <title>A new member of the family Flavobacteriaceae isolated from ascidians.</title>
        <authorList>
            <person name="Chen L."/>
        </authorList>
    </citation>
    <scope>NUCLEOTIDE SEQUENCE [LARGE SCALE GENOMIC DNA]</scope>
    <source>
        <strain evidence="4 5">HQA918</strain>
    </source>
</reference>
<evidence type="ECO:0000259" key="3">
    <source>
        <dbReference type="Pfam" id="PF00501"/>
    </source>
</evidence>
<keyword evidence="2" id="KW-0067">ATP-binding</keyword>
<dbReference type="CDD" id="cd05907">
    <property type="entry name" value="VL_LC_FACS_like"/>
    <property type="match status" value="1"/>
</dbReference>
<proteinExistence type="predicted"/>
<dbReference type="EMBL" id="NBWU01000001">
    <property type="protein sequence ID" value="PCE66755.1"/>
    <property type="molecule type" value="Genomic_DNA"/>
</dbReference>
<accession>A0A2A4GG54</accession>
<keyword evidence="4" id="KW-0436">Ligase</keyword>
<dbReference type="GO" id="GO:0016020">
    <property type="term" value="C:membrane"/>
    <property type="evidence" value="ECO:0007669"/>
    <property type="project" value="TreeGrafter"/>
</dbReference>
<dbReference type="Pfam" id="PF23562">
    <property type="entry name" value="AMP-binding_C_3"/>
    <property type="match status" value="1"/>
</dbReference>
<dbReference type="PANTHER" id="PTHR43272">
    <property type="entry name" value="LONG-CHAIN-FATTY-ACID--COA LIGASE"/>
    <property type="match status" value="1"/>
</dbReference>
<dbReference type="Gene3D" id="3.40.50.12780">
    <property type="entry name" value="N-terminal domain of ligase-like"/>
    <property type="match status" value="2"/>
</dbReference>
<dbReference type="Pfam" id="PF00501">
    <property type="entry name" value="AMP-binding"/>
    <property type="match status" value="1"/>
</dbReference>
<dbReference type="InterPro" id="IPR000873">
    <property type="entry name" value="AMP-dep_synth/lig_dom"/>
</dbReference>
<feature type="domain" description="AMP-dependent synthetase/ligase" evidence="3">
    <location>
        <begin position="13"/>
        <end position="423"/>
    </location>
</feature>
<keyword evidence="1" id="KW-0547">Nucleotide-binding</keyword>
<dbReference type="InterPro" id="IPR020459">
    <property type="entry name" value="AMP-binding"/>
</dbReference>
<dbReference type="Proteomes" id="UP000219559">
    <property type="component" value="Unassembled WGS sequence"/>
</dbReference>
<dbReference type="OrthoDB" id="9803968at2"/>
<comment type="caution">
    <text evidence="4">The sequence shown here is derived from an EMBL/GenBank/DDBJ whole genome shotgun (WGS) entry which is preliminary data.</text>
</comment>
<evidence type="ECO:0000313" key="4">
    <source>
        <dbReference type="EMBL" id="PCE66755.1"/>
    </source>
</evidence>
<dbReference type="AlphaFoldDB" id="A0A2A4GG54"/>
<dbReference type="PROSITE" id="PS00455">
    <property type="entry name" value="AMP_BINDING"/>
    <property type="match status" value="1"/>
</dbReference>
<protein>
    <submittedName>
        <fullName evidence="4">Long-chain fatty acid--CoA ligase</fullName>
    </submittedName>
</protein>
<organism evidence="4 5">
    <name type="scientific">Sediminicola luteus</name>
    <dbReference type="NCBI Taxonomy" id="319238"/>
    <lineage>
        <taxon>Bacteria</taxon>
        <taxon>Pseudomonadati</taxon>
        <taxon>Bacteroidota</taxon>
        <taxon>Flavobacteriia</taxon>
        <taxon>Flavobacteriales</taxon>
        <taxon>Flavobacteriaceae</taxon>
        <taxon>Sediminicola</taxon>
    </lineage>
</organism>
<dbReference type="GO" id="GO:0004467">
    <property type="term" value="F:long-chain fatty acid-CoA ligase activity"/>
    <property type="evidence" value="ECO:0007669"/>
    <property type="project" value="TreeGrafter"/>
</dbReference>